<name>A0A0S1XA06_THEBA</name>
<evidence type="ECO:0000256" key="1">
    <source>
        <dbReference type="SAM" id="Coils"/>
    </source>
</evidence>
<proteinExistence type="predicted"/>
<feature type="coiled-coil region" evidence="1">
    <location>
        <begin position="280"/>
        <end position="307"/>
    </location>
</feature>
<evidence type="ECO:0000313" key="2">
    <source>
        <dbReference type="EMBL" id="ALM74594.1"/>
    </source>
</evidence>
<organism evidence="2 3">
    <name type="scientific">Thermococcus barophilus</name>
    <dbReference type="NCBI Taxonomy" id="55802"/>
    <lineage>
        <taxon>Archaea</taxon>
        <taxon>Methanobacteriati</taxon>
        <taxon>Methanobacteriota</taxon>
        <taxon>Thermococci</taxon>
        <taxon>Thermococcales</taxon>
        <taxon>Thermococcaceae</taxon>
        <taxon>Thermococcus</taxon>
    </lineage>
</organism>
<dbReference type="STRING" id="55802.TBCH5v1_0634"/>
<protein>
    <submittedName>
        <fullName evidence="2">Uncharacterized protein</fullName>
    </submittedName>
</protein>
<evidence type="ECO:0000313" key="3">
    <source>
        <dbReference type="Proteomes" id="UP000066042"/>
    </source>
</evidence>
<gene>
    <name evidence="2" type="ORF">TBCH5v1_0634</name>
</gene>
<dbReference type="EMBL" id="CP013050">
    <property type="protein sequence ID" value="ALM74594.1"/>
    <property type="molecule type" value="Genomic_DNA"/>
</dbReference>
<accession>A0A0S1XA06</accession>
<keyword evidence="1" id="KW-0175">Coiled coil</keyword>
<dbReference type="AlphaFoldDB" id="A0A0S1XA06"/>
<dbReference type="PATRIC" id="fig|55802.8.peg.627"/>
<reference evidence="2 3" key="1">
    <citation type="journal article" date="2016" name="Genome Announc.">
        <title>Complete genome sequence of the hyperthermophilic and piezophilic archaeon Thermococcus barophilus Ch5, capable of growth at the expense of hydrogenogenesis from carbon monoxide and formate.</title>
        <authorList>
            <person name="Oger P."/>
            <person name="Sokolova T.G."/>
            <person name="Kozhevnikova D.A."/>
            <person name="Taranov E.A."/>
            <person name="Vannier P."/>
            <person name="Lee H.S."/>
            <person name="Kwon K.K."/>
            <person name="Kang S.G."/>
            <person name="Lee J.H."/>
            <person name="Bonch-Osmolovskaya E.A."/>
            <person name="Lebedinsky A.V."/>
        </authorList>
    </citation>
    <scope>NUCLEOTIDE SEQUENCE [LARGE SCALE GENOMIC DNA]</scope>
    <source>
        <strain evidence="3">Ch5</strain>
    </source>
</reference>
<sequence>MWVRDVPEKGNECEIAKEALQEASKYQNYDLKIVFNNNFQNPCMGDYGSAKAKELTRAVQSNKPYIAYGLGCTAGVLACSATMLVATGGTSIGAVIVNSAKGIGGCAISATTLKFIAPFVLNVTLGEEQSRSTQYILTAALAGGGTVAAYKMYEQAKFLALVKGSASQIIGYLETAVGYADKDIDGAAAASLFKAITGLESGETAKDMTQTIINAAKNPEEKKKLSERLRALAKLFRGTDDELANSLDDLAKAVDKVTENGADTVTERTIGKVTKSFLKIAQNSGRLQQLIRRIKEIQEAKKLSEKQTFICGMFGQAVGATMASVTALAQITYTETLTVNVTPKDVVNIGFAYDPDLHKMIVAR</sequence>
<dbReference type="Proteomes" id="UP000066042">
    <property type="component" value="Chromosome"/>
</dbReference>